<keyword evidence="1 5" id="KW-0238">DNA-binding</keyword>
<feature type="region of interest" description="Disordered" evidence="6">
    <location>
        <begin position="153"/>
        <end position="200"/>
    </location>
</feature>
<accession>Q5AQV2</accession>
<evidence type="ECO:0000259" key="8">
    <source>
        <dbReference type="PROSITE" id="PS50157"/>
    </source>
</evidence>
<keyword evidence="10" id="KW-1185">Reference proteome</keyword>
<sequence>MGNDKGATAHVTIFSLPRMTLDSSDNLQSGLLSASLILNDEFTGIWPSPDIGLTPPETPIFANGSRSTPFDDSSAACLDGTPGTVFPGPGRELPNLTEYKVLQPHGRRGMGVGILKKWFDQHCDKPYPSKEEKTELASRSGLTLTQISTWFANTRRRRKNKSPCPNPLLTSTRHSRRPLEGELSLMSPMERWRNSPPEAEGASLDAIMGAVVSSDYPAHQDPYIRYSEHSTPSDARSAASSNASGSAVSNNSVSSTHSIGSHSSAGSFYRFYSAEAPRRRRRRKRATVYPKRAAKTQEPRPYQCTFCTDTFRTKYDWTRHEKTLHLSLESYTCCSSGPTYTDTAGSQRCCFCDHLQPTDTHIESHYYSRCQEKPVVLRTFYRKDHLVQHLRLVHGVSQFLPGMEGWKMQVDNINSRCGLCDTTFVSWSARNEHIGQHFRNGALMKDWKGSRGLDPSVAFAVENAMPPYLIGIEAVTPDPFSASRLPNQSYPGDSMPTTWPQLQSGAKRSPFNHFTVDLTNFVREAQFLNQPITDTVLQTAGRRILFDDEDTWNQTPADNPEWLQMFKRAVCLECEGEDNLSSGRPPLSVEDFDFFPSSAEPWAVWNIFDANLRTGESTDAMELGISLPWRDSGTGAASRNSCTEDKRTEPESLPELTSASLVELQQCYRH</sequence>
<dbReference type="InterPro" id="IPR036236">
    <property type="entry name" value="Znf_C2H2_sf"/>
</dbReference>
<feature type="domain" description="C2H2-type" evidence="8">
    <location>
        <begin position="302"/>
        <end position="330"/>
    </location>
</feature>
<dbReference type="Gene3D" id="1.10.10.60">
    <property type="entry name" value="Homeodomain-like"/>
    <property type="match status" value="1"/>
</dbReference>
<dbReference type="PANTHER" id="PTHR11850">
    <property type="entry name" value="HOMEOBOX PROTEIN TRANSCRIPTION FACTORS"/>
    <property type="match status" value="1"/>
</dbReference>
<feature type="DNA-binding region" description="Homeobox" evidence="5">
    <location>
        <begin position="117"/>
        <end position="162"/>
    </location>
</feature>
<dbReference type="EMBL" id="BN001308">
    <property type="protein sequence ID" value="CBF87412.1"/>
    <property type="molecule type" value="Genomic_DNA"/>
</dbReference>
<dbReference type="GO" id="GO:0005634">
    <property type="term" value="C:nucleus"/>
    <property type="evidence" value="ECO:0007669"/>
    <property type="project" value="UniProtKB-SubCell"/>
</dbReference>
<reference evidence="10" key="1">
    <citation type="journal article" date="2005" name="Nature">
        <title>Sequencing of Aspergillus nidulans and comparative analysis with A. fumigatus and A. oryzae.</title>
        <authorList>
            <person name="Galagan J.E."/>
            <person name="Calvo S.E."/>
            <person name="Cuomo C."/>
            <person name="Ma L.J."/>
            <person name="Wortman J.R."/>
            <person name="Batzoglou S."/>
            <person name="Lee S.I."/>
            <person name="Basturkmen M."/>
            <person name="Spevak C.C."/>
            <person name="Clutterbuck J."/>
            <person name="Kapitonov V."/>
            <person name="Jurka J."/>
            <person name="Scazzocchio C."/>
            <person name="Farman M."/>
            <person name="Butler J."/>
            <person name="Purcell S."/>
            <person name="Harris S."/>
            <person name="Braus G.H."/>
            <person name="Draht O."/>
            <person name="Busch S."/>
            <person name="D'Enfert C."/>
            <person name="Bouchier C."/>
            <person name="Goldman G.H."/>
            <person name="Bell-Pedersen D."/>
            <person name="Griffiths-Jones S."/>
            <person name="Doonan J.H."/>
            <person name="Yu J."/>
            <person name="Vienken K."/>
            <person name="Pain A."/>
            <person name="Freitag M."/>
            <person name="Selker E.U."/>
            <person name="Archer D.B."/>
            <person name="Penalva M.A."/>
            <person name="Oakley B.R."/>
            <person name="Momany M."/>
            <person name="Tanaka T."/>
            <person name="Kumagai T."/>
            <person name="Asai K."/>
            <person name="Machida M."/>
            <person name="Nierman W.C."/>
            <person name="Denning D.W."/>
            <person name="Caddick M."/>
            <person name="Hynes M."/>
            <person name="Paoletti M."/>
            <person name="Fischer R."/>
            <person name="Miller B."/>
            <person name="Dyer P."/>
            <person name="Sachs M.S."/>
            <person name="Osmani S.A."/>
            <person name="Birren B.W."/>
        </authorList>
    </citation>
    <scope>NUCLEOTIDE SEQUENCE [LARGE SCALE GENOMIC DNA]</scope>
    <source>
        <strain evidence="10">FGSC A4 / ATCC 38163 / CBS 112.46 / NRRL 194 / M139</strain>
    </source>
</reference>
<evidence type="ECO:0000313" key="9">
    <source>
        <dbReference type="EMBL" id="CBF87412.1"/>
    </source>
</evidence>
<dbReference type="CDD" id="cd00086">
    <property type="entry name" value="homeodomain"/>
    <property type="match status" value="1"/>
</dbReference>
<evidence type="ECO:0000256" key="6">
    <source>
        <dbReference type="SAM" id="MobiDB-lite"/>
    </source>
</evidence>
<protein>
    <submittedName>
        <fullName evidence="9">Miscellaneous Zn(II)2Cys6 transcription factor (Eurofung)</fullName>
    </submittedName>
</protein>
<dbReference type="GO" id="GO:0008270">
    <property type="term" value="F:zinc ion binding"/>
    <property type="evidence" value="ECO:0007669"/>
    <property type="project" value="UniProtKB-KW"/>
</dbReference>
<feature type="compositionally biased region" description="Low complexity" evidence="6">
    <location>
        <begin position="233"/>
        <end position="262"/>
    </location>
</feature>
<gene>
    <name evidence="9" type="ORF">ANIA_09328</name>
</gene>
<dbReference type="OMA" id="RYDWTRH"/>
<evidence type="ECO:0000256" key="1">
    <source>
        <dbReference type="ARBA" id="ARBA00023125"/>
    </source>
</evidence>
<dbReference type="Pfam" id="PF05920">
    <property type="entry name" value="Homeobox_KN"/>
    <property type="match status" value="1"/>
</dbReference>
<dbReference type="InterPro" id="IPR009057">
    <property type="entry name" value="Homeodomain-like_sf"/>
</dbReference>
<dbReference type="OrthoDB" id="5399138at2759"/>
<dbReference type="eggNOG" id="KOG0773">
    <property type="taxonomic scope" value="Eukaryota"/>
</dbReference>
<reference evidence="10" key="2">
    <citation type="journal article" date="2009" name="Fungal Genet. Biol.">
        <title>The 2008 update of the Aspergillus nidulans genome annotation: a community effort.</title>
        <authorList>
            <person name="Wortman J.R."/>
            <person name="Gilsenan J.M."/>
            <person name="Joardar V."/>
            <person name="Deegan J."/>
            <person name="Clutterbuck J."/>
            <person name="Andersen M.R."/>
            <person name="Archer D."/>
            <person name="Bencina M."/>
            <person name="Braus G."/>
            <person name="Coutinho P."/>
            <person name="von Dohren H."/>
            <person name="Doonan J."/>
            <person name="Driessen A.J."/>
            <person name="Durek P."/>
            <person name="Espeso E."/>
            <person name="Fekete E."/>
            <person name="Flipphi M."/>
            <person name="Estrada C.G."/>
            <person name="Geysens S."/>
            <person name="Goldman G."/>
            <person name="de Groot P.W."/>
            <person name="Hansen K."/>
            <person name="Harris S.D."/>
            <person name="Heinekamp T."/>
            <person name="Helmstaedt K."/>
            <person name="Henrissat B."/>
            <person name="Hofmann G."/>
            <person name="Homan T."/>
            <person name="Horio T."/>
            <person name="Horiuchi H."/>
            <person name="James S."/>
            <person name="Jones M."/>
            <person name="Karaffa L."/>
            <person name="Karanyi Z."/>
            <person name="Kato M."/>
            <person name="Keller N."/>
            <person name="Kelly D.E."/>
            <person name="Kiel J.A."/>
            <person name="Kim J.M."/>
            <person name="van der Klei I.J."/>
            <person name="Klis F.M."/>
            <person name="Kovalchuk A."/>
            <person name="Krasevec N."/>
            <person name="Kubicek C.P."/>
            <person name="Liu B."/>
            <person name="Maccabe A."/>
            <person name="Meyer V."/>
            <person name="Mirabito P."/>
            <person name="Miskei M."/>
            <person name="Mos M."/>
            <person name="Mullins J."/>
            <person name="Nelson D.R."/>
            <person name="Nielsen J."/>
            <person name="Oakley B.R."/>
            <person name="Osmani S.A."/>
            <person name="Pakula T."/>
            <person name="Paszewski A."/>
            <person name="Paulsen I."/>
            <person name="Pilsyk S."/>
            <person name="Pocsi I."/>
            <person name="Punt P.J."/>
            <person name="Ram A.F."/>
            <person name="Ren Q."/>
            <person name="Robellet X."/>
            <person name="Robson G."/>
            <person name="Seiboth B."/>
            <person name="van Solingen P."/>
            <person name="Specht T."/>
            <person name="Sun J."/>
            <person name="Taheri-Talesh N."/>
            <person name="Takeshita N."/>
            <person name="Ussery D."/>
            <person name="vanKuyk P.A."/>
            <person name="Visser H."/>
            <person name="van de Vondervoort P.J."/>
            <person name="de Vries R.P."/>
            <person name="Walton J."/>
            <person name="Xiang X."/>
            <person name="Xiong Y."/>
            <person name="Zeng A.P."/>
            <person name="Brandt B.W."/>
            <person name="Cornell M.J."/>
            <person name="van den Hondel C.A."/>
            <person name="Visser J."/>
            <person name="Oliver S.G."/>
            <person name="Turner G."/>
        </authorList>
    </citation>
    <scope>GENOME REANNOTATION</scope>
    <source>
        <strain evidence="10">FGSC A4 / ATCC 38163 / CBS 112.46 / NRRL 194 / M139</strain>
    </source>
</reference>
<dbReference type="SMART" id="SM00355">
    <property type="entry name" value="ZnF_C2H2"/>
    <property type="match status" value="3"/>
</dbReference>
<evidence type="ECO:0000256" key="2">
    <source>
        <dbReference type="ARBA" id="ARBA00023155"/>
    </source>
</evidence>
<dbReference type="SUPFAM" id="SSF57667">
    <property type="entry name" value="beta-beta-alpha zinc fingers"/>
    <property type="match status" value="1"/>
</dbReference>
<keyword evidence="4" id="KW-0863">Zinc-finger</keyword>
<dbReference type="InterPro" id="IPR008422">
    <property type="entry name" value="KN_HD"/>
</dbReference>
<evidence type="ECO:0000259" key="7">
    <source>
        <dbReference type="PROSITE" id="PS50071"/>
    </source>
</evidence>
<keyword evidence="4" id="KW-0862">Zinc</keyword>
<feature type="region of interest" description="Disordered" evidence="6">
    <location>
        <begin position="632"/>
        <end position="653"/>
    </location>
</feature>
<evidence type="ECO:0000256" key="4">
    <source>
        <dbReference type="PROSITE-ProRule" id="PRU00042"/>
    </source>
</evidence>
<dbReference type="GO" id="GO:0003677">
    <property type="term" value="F:DNA binding"/>
    <property type="evidence" value="ECO:0007669"/>
    <property type="project" value="UniProtKB-UniRule"/>
</dbReference>
<dbReference type="InterPro" id="IPR017970">
    <property type="entry name" value="Homeobox_CS"/>
</dbReference>
<dbReference type="PROSITE" id="PS50157">
    <property type="entry name" value="ZINC_FINGER_C2H2_2"/>
    <property type="match status" value="1"/>
</dbReference>
<dbReference type="SUPFAM" id="SSF46689">
    <property type="entry name" value="Homeodomain-like"/>
    <property type="match status" value="1"/>
</dbReference>
<dbReference type="VEuPathDB" id="FungiDB:AN9328"/>
<dbReference type="AlphaFoldDB" id="Q5AQV2"/>
<feature type="region of interest" description="Disordered" evidence="6">
    <location>
        <begin position="222"/>
        <end position="262"/>
    </location>
</feature>
<dbReference type="InterPro" id="IPR001356">
    <property type="entry name" value="HD"/>
</dbReference>
<dbReference type="HOGENOM" id="CLU_008497_3_0_1"/>
<organism evidence="9 10">
    <name type="scientific">Emericella nidulans (strain FGSC A4 / ATCC 38163 / CBS 112.46 / NRRL 194 / M139)</name>
    <name type="common">Aspergillus nidulans</name>
    <dbReference type="NCBI Taxonomy" id="227321"/>
    <lineage>
        <taxon>Eukaryota</taxon>
        <taxon>Fungi</taxon>
        <taxon>Dikarya</taxon>
        <taxon>Ascomycota</taxon>
        <taxon>Pezizomycotina</taxon>
        <taxon>Eurotiomycetes</taxon>
        <taxon>Eurotiomycetidae</taxon>
        <taxon>Eurotiales</taxon>
        <taxon>Aspergillaceae</taxon>
        <taxon>Aspergillus</taxon>
        <taxon>Aspergillus subgen. Nidulantes</taxon>
    </lineage>
</organism>
<keyword evidence="2 5" id="KW-0371">Homeobox</keyword>
<dbReference type="InterPro" id="IPR050224">
    <property type="entry name" value="TALE_homeobox"/>
</dbReference>
<dbReference type="PROSITE" id="PS00027">
    <property type="entry name" value="HOMEOBOX_1"/>
    <property type="match status" value="1"/>
</dbReference>
<dbReference type="PROSITE" id="PS00028">
    <property type="entry name" value="ZINC_FINGER_C2H2_1"/>
    <property type="match status" value="1"/>
</dbReference>
<comment type="subcellular location">
    <subcellularLocation>
        <location evidence="5">Nucleus</location>
    </subcellularLocation>
</comment>
<dbReference type="InterPro" id="IPR013087">
    <property type="entry name" value="Znf_C2H2_type"/>
</dbReference>
<accession>C8VQT3</accession>
<evidence type="ECO:0000256" key="3">
    <source>
        <dbReference type="ARBA" id="ARBA00023242"/>
    </source>
</evidence>
<evidence type="ECO:0000313" key="10">
    <source>
        <dbReference type="Proteomes" id="UP000000560"/>
    </source>
</evidence>
<name>Q5AQV2_EMENI</name>
<keyword evidence="4" id="KW-0479">Metal-binding</keyword>
<dbReference type="SMART" id="SM00389">
    <property type="entry name" value="HOX"/>
    <property type="match status" value="1"/>
</dbReference>
<dbReference type="KEGG" id="ani:ANIA_09328"/>
<dbReference type="PROSITE" id="PS50071">
    <property type="entry name" value="HOMEOBOX_2"/>
    <property type="match status" value="1"/>
</dbReference>
<dbReference type="GO" id="GO:0000981">
    <property type="term" value="F:DNA-binding transcription factor activity, RNA polymerase II-specific"/>
    <property type="evidence" value="ECO:0007669"/>
    <property type="project" value="InterPro"/>
</dbReference>
<keyword evidence="3 5" id="KW-0539">Nucleus</keyword>
<dbReference type="InParanoid" id="Q5AQV2"/>
<dbReference type="GeneID" id="2867785"/>
<dbReference type="Proteomes" id="UP000000560">
    <property type="component" value="Chromosome VIII"/>
</dbReference>
<dbReference type="RefSeq" id="XP_682597.1">
    <property type="nucleotide sequence ID" value="XM_677505.1"/>
</dbReference>
<proteinExistence type="predicted"/>
<feature type="domain" description="Homeobox" evidence="7">
    <location>
        <begin position="115"/>
        <end position="161"/>
    </location>
</feature>
<evidence type="ECO:0000256" key="5">
    <source>
        <dbReference type="PROSITE-ProRule" id="PRU00108"/>
    </source>
</evidence>